<evidence type="ECO:0000313" key="1">
    <source>
        <dbReference type="EMBL" id="VFK63713.1"/>
    </source>
</evidence>
<proteinExistence type="predicted"/>
<gene>
    <name evidence="1" type="ORF">BECKUNK1418G_GA0071005_10369</name>
    <name evidence="2" type="ORF">BECKUNK1418H_GA0071006_10439</name>
</gene>
<organism evidence="2">
    <name type="scientific">Candidatus Kentrum sp. UNK</name>
    <dbReference type="NCBI Taxonomy" id="2126344"/>
    <lineage>
        <taxon>Bacteria</taxon>
        <taxon>Pseudomonadati</taxon>
        <taxon>Pseudomonadota</taxon>
        <taxon>Gammaproteobacteria</taxon>
        <taxon>Candidatus Kentrum</taxon>
    </lineage>
</organism>
<dbReference type="EMBL" id="CAADFZ010000036">
    <property type="protein sequence ID" value="VFK63713.1"/>
    <property type="molecule type" value="Genomic_DNA"/>
</dbReference>
<accession>A0A451AY14</accession>
<dbReference type="AlphaFoldDB" id="A0A451AY14"/>
<evidence type="ECO:0000313" key="2">
    <source>
        <dbReference type="EMBL" id="VFK70923.1"/>
    </source>
</evidence>
<reference evidence="2" key="1">
    <citation type="submission" date="2019-02" db="EMBL/GenBank/DDBJ databases">
        <authorList>
            <person name="Gruber-Vodicka R. H."/>
            <person name="Seah K. B. B."/>
        </authorList>
    </citation>
    <scope>NUCLEOTIDE SEQUENCE</scope>
    <source>
        <strain evidence="2">BECK_BY19</strain>
        <strain evidence="1">BECK_BY8</strain>
    </source>
</reference>
<name>A0A451AY14_9GAMM</name>
<sequence length="54" mass="5789">MACKWEMWLQPAVAVTNSSFGNISACVPSCAYHIIMGVAVDAARVDDEPGVFTQ</sequence>
<protein>
    <submittedName>
        <fullName evidence="2">Uncharacterized protein</fullName>
    </submittedName>
</protein>
<dbReference type="EMBL" id="CAADGD010000043">
    <property type="protein sequence ID" value="VFK70923.1"/>
    <property type="molecule type" value="Genomic_DNA"/>
</dbReference>